<accession>A0ABX8RM77</accession>
<dbReference type="SMART" id="SM00054">
    <property type="entry name" value="EFh"/>
    <property type="match status" value="3"/>
</dbReference>
<dbReference type="PROSITE" id="PS50222">
    <property type="entry name" value="EF_HAND_2"/>
    <property type="match status" value="2"/>
</dbReference>
<protein>
    <submittedName>
        <fullName evidence="2">EF-hand domain-containing protein</fullName>
    </submittedName>
</protein>
<dbReference type="InterPro" id="IPR018247">
    <property type="entry name" value="EF_Hand_1_Ca_BS"/>
</dbReference>
<dbReference type="InterPro" id="IPR002048">
    <property type="entry name" value="EF_hand_dom"/>
</dbReference>
<dbReference type="Proteomes" id="UP000694257">
    <property type="component" value="Chromosome"/>
</dbReference>
<feature type="domain" description="EF-hand" evidence="1">
    <location>
        <begin position="100"/>
        <end position="135"/>
    </location>
</feature>
<organism evidence="2 3">
    <name type="scientific">Nocardia iowensis</name>
    <dbReference type="NCBI Taxonomy" id="204891"/>
    <lineage>
        <taxon>Bacteria</taxon>
        <taxon>Bacillati</taxon>
        <taxon>Actinomycetota</taxon>
        <taxon>Actinomycetes</taxon>
        <taxon>Mycobacteriales</taxon>
        <taxon>Nocardiaceae</taxon>
        <taxon>Nocardia</taxon>
    </lineage>
</organism>
<evidence type="ECO:0000259" key="1">
    <source>
        <dbReference type="PROSITE" id="PS50222"/>
    </source>
</evidence>
<keyword evidence="3" id="KW-1185">Reference proteome</keyword>
<name>A0ABX8RM77_NOCIO</name>
<evidence type="ECO:0000313" key="2">
    <source>
        <dbReference type="EMBL" id="QXN90742.1"/>
    </source>
</evidence>
<sequence length="183" mass="20612">MTPNDIQLRKYRKRFQLLDVNGNGVLELSDYQAIARRFRQNFDLEPGSDNANAIDDTYTRLFAAMHRHGDRNGDGHVDENEFIQTSAASLLGRPDGFDRAIKPVLTVICQVCDKDGNALLDRDEFRRFLTAEGAPDEACAQSLAHLYPANATTITFDQFTEATRQFYCSPDPDAPGNWLFGDF</sequence>
<proteinExistence type="predicted"/>
<reference evidence="2 3" key="1">
    <citation type="submission" date="2021-07" db="EMBL/GenBank/DDBJ databases">
        <title>Whole Genome Sequence of Nocardia Iowensis.</title>
        <authorList>
            <person name="Lamm A."/>
            <person name="Collins-Fairclough A.M."/>
            <person name="Bunk B."/>
            <person name="Sproer C."/>
        </authorList>
    </citation>
    <scope>NUCLEOTIDE SEQUENCE [LARGE SCALE GENOMIC DNA]</scope>
    <source>
        <strain evidence="2 3">NRRL 5646</strain>
    </source>
</reference>
<feature type="domain" description="EF-hand" evidence="1">
    <location>
        <begin position="6"/>
        <end position="41"/>
    </location>
</feature>
<dbReference type="CDD" id="cd00051">
    <property type="entry name" value="EFh"/>
    <property type="match status" value="1"/>
</dbReference>
<dbReference type="PROSITE" id="PS00018">
    <property type="entry name" value="EF_HAND_1"/>
    <property type="match status" value="2"/>
</dbReference>
<gene>
    <name evidence="2" type="ORF">KV110_36040</name>
</gene>
<dbReference type="Pfam" id="PF13202">
    <property type="entry name" value="EF-hand_5"/>
    <property type="match status" value="2"/>
</dbReference>
<dbReference type="RefSeq" id="WP_218471609.1">
    <property type="nucleotide sequence ID" value="NZ_BAABJN010000006.1"/>
</dbReference>
<dbReference type="EMBL" id="CP078145">
    <property type="protein sequence ID" value="QXN90742.1"/>
    <property type="molecule type" value="Genomic_DNA"/>
</dbReference>
<evidence type="ECO:0000313" key="3">
    <source>
        <dbReference type="Proteomes" id="UP000694257"/>
    </source>
</evidence>